<organism evidence="1 2">
    <name type="scientific">Parnassius apollo</name>
    <name type="common">Apollo butterfly</name>
    <name type="synonym">Papilio apollo</name>
    <dbReference type="NCBI Taxonomy" id="110799"/>
    <lineage>
        <taxon>Eukaryota</taxon>
        <taxon>Metazoa</taxon>
        <taxon>Ecdysozoa</taxon>
        <taxon>Arthropoda</taxon>
        <taxon>Hexapoda</taxon>
        <taxon>Insecta</taxon>
        <taxon>Pterygota</taxon>
        <taxon>Neoptera</taxon>
        <taxon>Endopterygota</taxon>
        <taxon>Lepidoptera</taxon>
        <taxon>Glossata</taxon>
        <taxon>Ditrysia</taxon>
        <taxon>Papilionoidea</taxon>
        <taxon>Papilionidae</taxon>
        <taxon>Parnassiinae</taxon>
        <taxon>Parnassini</taxon>
        <taxon>Parnassius</taxon>
        <taxon>Parnassius</taxon>
    </lineage>
</organism>
<dbReference type="PANTHER" id="PTHR10773:SF19">
    <property type="match status" value="1"/>
</dbReference>
<dbReference type="EMBL" id="CAJQZP010001435">
    <property type="protein sequence ID" value="CAG5045992.1"/>
    <property type="molecule type" value="Genomic_DNA"/>
</dbReference>
<evidence type="ECO:0000313" key="1">
    <source>
        <dbReference type="EMBL" id="CAG5045992.1"/>
    </source>
</evidence>
<evidence type="ECO:0000313" key="2">
    <source>
        <dbReference type="Proteomes" id="UP000691718"/>
    </source>
</evidence>
<dbReference type="PANTHER" id="PTHR10773">
    <property type="entry name" value="DNA-DIRECTED RNA POLYMERASES I, II, AND III SUBUNIT RPABC2"/>
    <property type="match status" value="1"/>
</dbReference>
<name>A0A8S3Y1Q9_PARAO</name>
<keyword evidence="2" id="KW-1185">Reference proteome</keyword>
<proteinExistence type="predicted"/>
<gene>
    <name evidence="1" type="ORF">PAPOLLO_LOCUS23418</name>
</gene>
<comment type="caution">
    <text evidence="1">The sequence shown here is derived from an EMBL/GenBank/DDBJ whole genome shotgun (WGS) entry which is preliminary data.</text>
</comment>
<dbReference type="AlphaFoldDB" id="A0A8S3Y1Q9"/>
<protein>
    <submittedName>
        <fullName evidence="1">(apollo) hypothetical protein</fullName>
    </submittedName>
</protein>
<dbReference type="Proteomes" id="UP000691718">
    <property type="component" value="Unassembled WGS sequence"/>
</dbReference>
<accession>A0A8S3Y1Q9</accession>
<sequence length="491" mass="57405">MNTSRSKMLVRLSKQNIKHYNNTDSVTVVSNVINDCIEKENRNRNNHNEYENYLQDDLGSRNFISPIIPLSESQLNECISEELGERVYAQLVPALICDKNLDVSNISTEDFHQFRIFMTLGYTNDEAVQSVLKNNYLESNKNPKISATPDLRGRRYAPSNKFPPEYEKRLEEFIMKYNPVPSHYNISHAPNRKYLPIAGLPQDMCTKCKNHKIAYEILFLYCEECKMIGQHLENKRNSRRYLSLAEDRSNNSEGKEAMFTVDMQKAICMPLLRTKDYYFSRKLVLFNESFVPPGKNKNAVCILWHEGESGRKAYNIATTYVHFIRKYCRDLHHLNFFLDNCNAQNKNKILFSALVRVVNDRKTDIQTLKLEYFEPGHTFMAADAVHAAITKKLKTSGDVYDIEFSLQISRSQEKTLMSTCSSTKIWYFLRMTVKLTLPKDWNIQNLKIIEFRRGKLSMFAKNDYNGEFKELNILKKKVERDLRKKMGEEIL</sequence>
<dbReference type="OrthoDB" id="6781302at2759"/>
<reference evidence="1" key="1">
    <citation type="submission" date="2021-04" db="EMBL/GenBank/DDBJ databases">
        <authorList>
            <person name="Tunstrom K."/>
        </authorList>
    </citation>
    <scope>NUCLEOTIDE SEQUENCE</scope>
</reference>